<dbReference type="Gene3D" id="3.90.70.10">
    <property type="entry name" value="Cysteine proteinases"/>
    <property type="match status" value="1"/>
</dbReference>
<dbReference type="InterPro" id="IPR011989">
    <property type="entry name" value="ARM-like"/>
</dbReference>
<feature type="domain" description="USP" evidence="6">
    <location>
        <begin position="572"/>
        <end position="864"/>
    </location>
</feature>
<dbReference type="Proteomes" id="UP000663872">
    <property type="component" value="Unassembled WGS sequence"/>
</dbReference>
<feature type="repeat" description="HEAT" evidence="5">
    <location>
        <begin position="1583"/>
        <end position="1620"/>
    </location>
</feature>
<dbReference type="GO" id="GO:0019135">
    <property type="term" value="F:deoxyhypusine monooxygenase activity"/>
    <property type="evidence" value="ECO:0007669"/>
    <property type="project" value="TreeGrafter"/>
</dbReference>
<dbReference type="InterPro" id="IPR016024">
    <property type="entry name" value="ARM-type_fold"/>
</dbReference>
<dbReference type="Gene3D" id="1.25.10.10">
    <property type="entry name" value="Leucine-rich Repeat Variant"/>
    <property type="match status" value="2"/>
</dbReference>
<dbReference type="PROSITE" id="PS50235">
    <property type="entry name" value="USP_3"/>
    <property type="match status" value="1"/>
</dbReference>
<evidence type="ECO:0000256" key="1">
    <source>
        <dbReference type="ARBA" id="ARBA00005234"/>
    </source>
</evidence>
<dbReference type="PROSITE" id="PS50077">
    <property type="entry name" value="HEAT_REPEAT"/>
    <property type="match status" value="2"/>
</dbReference>
<dbReference type="Pfam" id="PF20168">
    <property type="entry name" value="PDS5"/>
    <property type="match status" value="1"/>
</dbReference>
<dbReference type="GO" id="GO:0006886">
    <property type="term" value="P:intracellular protein transport"/>
    <property type="evidence" value="ECO:0007669"/>
    <property type="project" value="InterPro"/>
</dbReference>
<reference evidence="8" key="1">
    <citation type="submission" date="2021-02" db="EMBL/GenBank/DDBJ databases">
        <authorList>
            <person name="Nowell W R."/>
        </authorList>
    </citation>
    <scope>NUCLEOTIDE SEQUENCE</scope>
</reference>
<dbReference type="GO" id="GO:0016192">
    <property type="term" value="P:vesicle-mediated transport"/>
    <property type="evidence" value="ECO:0007669"/>
    <property type="project" value="InterPro"/>
</dbReference>
<feature type="domain" description="Ubiquitin-like protease family profile" evidence="7">
    <location>
        <begin position="1125"/>
        <end position="1287"/>
    </location>
</feature>
<sequence length="1920" mass="218273">MLGATPAALYLQQLKLMSTANKEAGNRNVVGSSRSVIRKISSEGNVKLRRDDDLEKSLRQLKSEQTEKLFPGEQIPGYLQEISIDPLRLICFTAGGIAAYHKFASTIPLSWDATGGIIVNRKKRIFYYELTMSSLDKGGSSLPIAVMLSASHGGSSLPIAVMLSASHGTMDIIHWMNCFIEKYKQVYGSTNPFPKPPVIHSDRALVFLVAGIQVFNGDETMDRYIERCWRIIQRVATKRDLEITVVHSCLGHFMKSVKVNASKVLGKKQVSFGMWLMALLVNSNTLDEMMIIWRNICIVLLSTNQNDQFKISLSTLSKMADQMNGDPEKTNFVLQNVSVTTKGHCSSTINADNDDDVTHDVEIDEDDRFCIESSFKKLFITIYQENKDLLKSYDAPEWQHLSANPLFSAAYLSRILKLYMPTAPIWSNLLLGTFAQRYGYSSNLVVPPCSCHFGRTTGKSESQMRVLKEAILSKKIYSRIDEVVSKLGDTIEAVEIQFADFILIKRTKNRVLPAKKQKKIEEPWNKRTKIIKPTGVYTSMKPSMNLVAMVNTRLLGQNDDSNLDVGQLPSFVRIENAGNTCWFNSIIQMLLASGHIVETIRKFHIIDKDLVPDKIFILSNILKTFISTSISSHTNGRKEIIDKNFIKDHFGYLRWAGFNIETYKKYCVFEFFQAAIIPMLLFYNIDFQYVLEKSMQCSSCQEITSLTRETWSFLLVSQTANEETFDNITANLFGPVLDMQICDKCLKNDLHPTSISILNCPKHLFVHLDPHVTNDTKRPKLTTHVDFGKILSNNVIYTRSYSRYTLQSFIVIDGKDNTAHNMTYARSKQDWYCLNDTNITLVKSSSIFGDQAKHQPVMMAHLTRPSDIDVFSIALWNVFTNFSPINISLTPNLSLNDAVNYFAKYNLIENNPLSLVVVKFLNCSICKKETFTVVRMHEIWQMKKDASHVTHKIQFFMHEEINCSSCKTAGLTNFVLYDIPRFLIFKTESINTDCITLIDDINQLRIRPLDTNLPFDYHLQTVLIVLEEDDIVYLRKTTNGYTSFNKTTGQFVQLRDLSTYQTGLASRWIIFIYQTDENVFYPALMDKITLDQSTLAENMEPDEWTINTVHDLLPTFTDTLKIGSVQLKKDDIKTLLDNDADINDLIINVHLLIIASTAPFHKRVLAVESHTISDIIENKLKNIRTSWLDYDIILCPINQKHHWYLMIIDLEQHLFIQFDSLPAHDIPRRQNLERLIHILNTQYYLKYDTNIDFRTAWALSDPSEDFDLCQNDVHSCGVHLLIQAKAYTNRERHKPIPQDKINLYRHQIAEDILQKAEPKSDDSISDVSQQQVKNGLIKQILSTRCHILTSLPHAITLPYDVKMEITGFTNGNAAKYVEQFFDQADNTLKDTSSQGRKLVKFLKYHPYIWSIAHIPVILDLICSLWDDAQWSTIETITVTTLYDQIIEQLCRRYLTKRNINHQNMTKTIVYTQCRNVLAILESLAFNAMETAVIIFQPTLLEKAINEAACLSTDHSQLLNMSILRHYDHKPTDPRIEPEKQYYFVHLSFQEHFTARYLSQDPDIKRQTCSILSELTISNPQKTLISTLITTLEDDNTNIRQSACEALGNLAGKPTIDEVIDALGSTLKDWRNPVVDAVVKALVKICERSENTELIDALVHEVHHENSTIRSHVCVALGNISQEVVASEVIDALANSLQDEVWTVRSSACEAISSLGKNVASYEVMNGLLNAFFDEHPVVRWRASNAFQDLSEQATTNEVIFRTSTSKETIDSIVNDLVDQNEWIRANACNTIADMEEASAINEVIDGLMNALGDTSEYVRVTAFKAVCKLGLKVATTEMISRLVNALTDSDEYIRECTYEALSKMGDKAATSEAIGGLVILFGDEVIDVSWLACKVIRNFGEKARTNEVIEALVDLLEHEN</sequence>
<dbReference type="GO" id="GO:0006508">
    <property type="term" value="P:proteolysis"/>
    <property type="evidence" value="ECO:0007669"/>
    <property type="project" value="UniProtKB-KW"/>
</dbReference>
<protein>
    <submittedName>
        <fullName evidence="8">Uncharacterized protein</fullName>
    </submittedName>
</protein>
<evidence type="ECO:0000256" key="4">
    <source>
        <dbReference type="ARBA" id="ARBA00045876"/>
    </source>
</evidence>
<organism evidence="8 9">
    <name type="scientific">Rotaria socialis</name>
    <dbReference type="NCBI Taxonomy" id="392032"/>
    <lineage>
        <taxon>Eukaryota</taxon>
        <taxon>Metazoa</taxon>
        <taxon>Spiralia</taxon>
        <taxon>Gnathifera</taxon>
        <taxon>Rotifera</taxon>
        <taxon>Eurotatoria</taxon>
        <taxon>Bdelloidea</taxon>
        <taxon>Philodinida</taxon>
        <taxon>Philodinidae</taxon>
        <taxon>Rotaria</taxon>
    </lineage>
</organism>
<gene>
    <name evidence="8" type="ORF">GRG538_LOCUS9950</name>
</gene>
<dbReference type="GO" id="GO:0016579">
    <property type="term" value="P:protein deubiquitination"/>
    <property type="evidence" value="ECO:0007669"/>
    <property type="project" value="InterPro"/>
</dbReference>
<dbReference type="Pfam" id="PF02902">
    <property type="entry name" value="Peptidase_C48"/>
    <property type="match status" value="1"/>
</dbReference>
<dbReference type="InterPro" id="IPR038765">
    <property type="entry name" value="Papain-like_cys_pep_sf"/>
</dbReference>
<dbReference type="PANTHER" id="PTHR12697">
    <property type="entry name" value="PBS LYASE HEAT-LIKE PROTEIN"/>
    <property type="match status" value="1"/>
</dbReference>
<keyword evidence="3" id="KW-0378">Hydrolase</keyword>
<evidence type="ECO:0000256" key="3">
    <source>
        <dbReference type="ARBA" id="ARBA00022801"/>
    </source>
</evidence>
<evidence type="ECO:0000259" key="6">
    <source>
        <dbReference type="PROSITE" id="PS50235"/>
    </source>
</evidence>
<dbReference type="Pfam" id="PF00443">
    <property type="entry name" value="UCH"/>
    <property type="match status" value="1"/>
</dbReference>
<dbReference type="CDD" id="cd02257">
    <property type="entry name" value="Peptidase_C19"/>
    <property type="match status" value="1"/>
</dbReference>
<evidence type="ECO:0000256" key="2">
    <source>
        <dbReference type="ARBA" id="ARBA00022670"/>
    </source>
</evidence>
<accession>A0A818A3W9</accession>
<dbReference type="SUPFAM" id="SSF54001">
    <property type="entry name" value="Cysteine proteinases"/>
    <property type="match status" value="2"/>
</dbReference>
<dbReference type="InterPro" id="IPR021133">
    <property type="entry name" value="HEAT_type_2"/>
</dbReference>
<evidence type="ECO:0000313" key="8">
    <source>
        <dbReference type="EMBL" id="CAF3400359.1"/>
    </source>
</evidence>
<keyword evidence="2" id="KW-0645">Protease</keyword>
<dbReference type="SUPFAM" id="SSF48371">
    <property type="entry name" value="ARM repeat"/>
    <property type="match status" value="1"/>
</dbReference>
<dbReference type="InterPro" id="IPR028889">
    <property type="entry name" value="USP"/>
</dbReference>
<dbReference type="GO" id="GO:0030117">
    <property type="term" value="C:membrane coat"/>
    <property type="evidence" value="ECO:0007669"/>
    <property type="project" value="InterPro"/>
</dbReference>
<dbReference type="InterPro" id="IPR003653">
    <property type="entry name" value="Peptidase_C48_C"/>
</dbReference>
<dbReference type="InterPro" id="IPR002553">
    <property type="entry name" value="Clathrin/coatomer_adapt-like_N"/>
</dbReference>
<dbReference type="EMBL" id="CAJNYT010001225">
    <property type="protein sequence ID" value="CAF3400359.1"/>
    <property type="molecule type" value="Genomic_DNA"/>
</dbReference>
<dbReference type="InterPro" id="IPR001394">
    <property type="entry name" value="Peptidase_C19_UCH"/>
</dbReference>
<comment type="function">
    <text evidence="4">Catalyzes the hydroxylation of the N(6)-(4-aminobutyl)-L-lysine intermediate produced by deoxyhypusine synthase/DHPS on a critical lysine of the eukaryotic translation initiation factor 5A/eIF-5A. This is the second step of the post-translational modification of that lysine into an unusual amino acid residue named hypusine. Hypusination is unique to mature eIF-5A factor and is essential for its function.</text>
</comment>
<dbReference type="Gene3D" id="3.40.395.10">
    <property type="entry name" value="Adenoviral Proteinase, Chain A"/>
    <property type="match status" value="1"/>
</dbReference>
<evidence type="ECO:0000313" key="9">
    <source>
        <dbReference type="Proteomes" id="UP000663872"/>
    </source>
</evidence>
<dbReference type="PROSITE" id="PS50600">
    <property type="entry name" value="ULP_PROTEASE"/>
    <property type="match status" value="1"/>
</dbReference>
<name>A0A818A3W9_9BILA</name>
<feature type="repeat" description="HEAT" evidence="5">
    <location>
        <begin position="1688"/>
        <end position="1725"/>
    </location>
</feature>
<evidence type="ECO:0000259" key="7">
    <source>
        <dbReference type="PROSITE" id="PS50600"/>
    </source>
</evidence>
<dbReference type="Pfam" id="PF01602">
    <property type="entry name" value="Adaptin_N"/>
    <property type="match status" value="1"/>
</dbReference>
<dbReference type="GO" id="GO:0004843">
    <property type="term" value="F:cysteine-type deubiquitinase activity"/>
    <property type="evidence" value="ECO:0007669"/>
    <property type="project" value="InterPro"/>
</dbReference>
<evidence type="ECO:0000256" key="5">
    <source>
        <dbReference type="PROSITE-ProRule" id="PRU00103"/>
    </source>
</evidence>
<comment type="caution">
    <text evidence="8">The sequence shown here is derived from an EMBL/GenBank/DDBJ whole genome shotgun (WGS) entry which is preliminary data.</text>
</comment>
<dbReference type="PANTHER" id="PTHR12697:SF20">
    <property type="entry name" value="HEAT REPEAT-CONTAINING PROTEIN 4"/>
    <property type="match status" value="1"/>
</dbReference>
<proteinExistence type="inferred from homology"/>
<comment type="similarity">
    <text evidence="1">Belongs to the peptidase C48 family.</text>
</comment>